<protein>
    <submittedName>
        <fullName evidence="1">Protein outspread</fullName>
    </submittedName>
</protein>
<gene>
    <name evidence="1" type="ORF">ALC57_01306</name>
</gene>
<organism evidence="1 2">
    <name type="scientific">Trachymyrmex cornetzi</name>
    <dbReference type="NCBI Taxonomy" id="471704"/>
    <lineage>
        <taxon>Eukaryota</taxon>
        <taxon>Metazoa</taxon>
        <taxon>Ecdysozoa</taxon>
        <taxon>Arthropoda</taxon>
        <taxon>Hexapoda</taxon>
        <taxon>Insecta</taxon>
        <taxon>Pterygota</taxon>
        <taxon>Neoptera</taxon>
        <taxon>Endopterygota</taxon>
        <taxon>Hymenoptera</taxon>
        <taxon>Apocrita</taxon>
        <taxon>Aculeata</taxon>
        <taxon>Formicoidea</taxon>
        <taxon>Formicidae</taxon>
        <taxon>Myrmicinae</taxon>
        <taxon>Trachymyrmex</taxon>
    </lineage>
</organism>
<dbReference type="Proteomes" id="UP000078492">
    <property type="component" value="Unassembled WGS sequence"/>
</dbReference>
<keyword evidence="2" id="KW-1185">Reference proteome</keyword>
<reference evidence="1 2" key="1">
    <citation type="submission" date="2015-09" db="EMBL/GenBank/DDBJ databases">
        <title>Trachymyrmex cornetzi WGS genome.</title>
        <authorList>
            <person name="Nygaard S."/>
            <person name="Hu H."/>
            <person name="Boomsma J."/>
            <person name="Zhang G."/>
        </authorList>
    </citation>
    <scope>NUCLEOTIDE SEQUENCE [LARGE SCALE GENOMIC DNA]</scope>
    <source>
        <strain evidence="1">Tcor2-1</strain>
        <tissue evidence="1">Whole body</tissue>
    </source>
</reference>
<sequence>MSGGTAGGGGVRGTGAECRKFAPNIFNKSKCSSCFKQKEEHSAEALECNRSLNVNPKDSLFASKGRSKNMQFGFSLAGVERSPIHTAVYTRSSRRCEISECRQPCDLFSVHSSHLFLQHLYERRRPPPRVVGLSAFRTHLYNIGLAEQENCRLCGEKSEDSIHLLCHCPMLACKRYRAWGNTFLMPEDLDGAKIGDLISLVHGTGLSWTA</sequence>
<dbReference type="AlphaFoldDB" id="A0A195EMS0"/>
<accession>A0A195EMS0</accession>
<name>A0A195EMS0_9HYME</name>
<dbReference type="STRING" id="471704.A0A195EMS0"/>
<proteinExistence type="predicted"/>
<evidence type="ECO:0000313" key="1">
    <source>
        <dbReference type="EMBL" id="KYN29184.1"/>
    </source>
</evidence>
<evidence type="ECO:0000313" key="2">
    <source>
        <dbReference type="Proteomes" id="UP000078492"/>
    </source>
</evidence>
<dbReference type="EMBL" id="KQ978691">
    <property type="protein sequence ID" value="KYN29184.1"/>
    <property type="molecule type" value="Genomic_DNA"/>
</dbReference>